<dbReference type="InterPro" id="IPR007691">
    <property type="entry name" value="LpxD"/>
</dbReference>
<dbReference type="Pfam" id="PF00132">
    <property type="entry name" value="Hexapep"/>
    <property type="match status" value="2"/>
</dbReference>
<gene>
    <name evidence="1" type="ORF">MM35RIKEN_12330</name>
</gene>
<organism evidence="1 2">
    <name type="scientific">Vescimonas fastidiosa</name>
    <dbReference type="NCBI Taxonomy" id="2714353"/>
    <lineage>
        <taxon>Bacteria</taxon>
        <taxon>Bacillati</taxon>
        <taxon>Bacillota</taxon>
        <taxon>Clostridia</taxon>
        <taxon>Eubacteriales</taxon>
        <taxon>Oscillospiraceae</taxon>
        <taxon>Vescimonas</taxon>
    </lineage>
</organism>
<sequence length="308" mass="33775">MKLSTLLPELLPQYDFKLENEQEFSTLGLVVAEVKEPFCTFVDTEHALKDLHDGITMVITTPEIAPKLVKQGRGVCITEQPRVVFFRLHNALGQHGGYARARHATRIGKNCSISPLAVVAKENVIIGDNVVIEEFAVIRDNVTIGDNCVIHAGVKIGFNDFEYKKENGKLFTVAHYGGVILGEEVELHPNTCVNKALYPWDNTVIGDRCKIDMLVQVSHGVKVGRDTMIVGLSGIGGRTEIGENSWIGYGCIIRNGVHVGNNARANMGAVVSRDVADGQAVTGNFAIDHDIFMENLKRAAKPTKERNE</sequence>
<reference evidence="1" key="1">
    <citation type="submission" date="2020-09" db="EMBL/GenBank/DDBJ databases">
        <title>New species isolated from human feces.</title>
        <authorList>
            <person name="Kitahara M."/>
            <person name="Shigeno Y."/>
            <person name="Shime M."/>
            <person name="Matsumoto Y."/>
            <person name="Nakamura S."/>
            <person name="Motooka D."/>
            <person name="Fukuoka S."/>
            <person name="Nishikawa H."/>
            <person name="Benno Y."/>
        </authorList>
    </citation>
    <scope>NUCLEOTIDE SEQUENCE</scope>
    <source>
        <strain evidence="1">MM35</strain>
    </source>
</reference>
<dbReference type="Gene3D" id="2.160.10.10">
    <property type="entry name" value="Hexapeptide repeat proteins"/>
    <property type="match status" value="1"/>
</dbReference>
<evidence type="ECO:0008006" key="3">
    <source>
        <dbReference type="Google" id="ProtNLM"/>
    </source>
</evidence>
<dbReference type="Pfam" id="PF14602">
    <property type="entry name" value="Hexapep_2"/>
    <property type="match status" value="1"/>
</dbReference>
<evidence type="ECO:0000313" key="1">
    <source>
        <dbReference type="EMBL" id="BCK79041.1"/>
    </source>
</evidence>
<dbReference type="GO" id="GO:0016410">
    <property type="term" value="F:N-acyltransferase activity"/>
    <property type="evidence" value="ECO:0007669"/>
    <property type="project" value="InterPro"/>
</dbReference>
<protein>
    <recommendedName>
        <fullName evidence="3">UDP-3-O-[3-hydroxymyristoyl] glucosamine N-acyltransferase</fullName>
    </recommendedName>
</protein>
<dbReference type="EMBL" id="AP023415">
    <property type="protein sequence ID" value="BCK79041.1"/>
    <property type="molecule type" value="Genomic_DNA"/>
</dbReference>
<dbReference type="SUPFAM" id="SSF51161">
    <property type="entry name" value="Trimeric LpxA-like enzymes"/>
    <property type="match status" value="1"/>
</dbReference>
<dbReference type="CDD" id="cd03352">
    <property type="entry name" value="LbH_LpxD"/>
    <property type="match status" value="1"/>
</dbReference>
<evidence type="ECO:0000313" key="2">
    <source>
        <dbReference type="Proteomes" id="UP000681343"/>
    </source>
</evidence>
<name>A0A810Q0Q9_9FIRM</name>
<dbReference type="GO" id="GO:0016020">
    <property type="term" value="C:membrane"/>
    <property type="evidence" value="ECO:0007669"/>
    <property type="project" value="GOC"/>
</dbReference>
<dbReference type="KEGG" id="vfa:MM35RIKEN_12330"/>
<dbReference type="InterPro" id="IPR001451">
    <property type="entry name" value="Hexapep"/>
</dbReference>
<dbReference type="Proteomes" id="UP000681343">
    <property type="component" value="Chromosome"/>
</dbReference>
<dbReference type="AlphaFoldDB" id="A0A810Q0Q9"/>
<dbReference type="InterPro" id="IPR050179">
    <property type="entry name" value="Trans_hexapeptide_repeat"/>
</dbReference>
<dbReference type="PANTHER" id="PTHR43300">
    <property type="entry name" value="ACETYLTRANSFERASE"/>
    <property type="match status" value="1"/>
</dbReference>
<proteinExistence type="predicted"/>
<accession>A0A810Q0Q9</accession>
<dbReference type="RefSeq" id="WP_212820222.1">
    <property type="nucleotide sequence ID" value="NZ_AP023415.1"/>
</dbReference>
<dbReference type="InterPro" id="IPR011004">
    <property type="entry name" value="Trimer_LpxA-like_sf"/>
</dbReference>
<dbReference type="GO" id="GO:0009245">
    <property type="term" value="P:lipid A biosynthetic process"/>
    <property type="evidence" value="ECO:0007669"/>
    <property type="project" value="InterPro"/>
</dbReference>
<keyword evidence="2" id="KW-1185">Reference proteome</keyword>